<dbReference type="AlphaFoldDB" id="A0A7S4BX54"/>
<reference evidence="3" key="1">
    <citation type="submission" date="2021-01" db="EMBL/GenBank/DDBJ databases">
        <authorList>
            <person name="Corre E."/>
            <person name="Pelletier E."/>
            <person name="Niang G."/>
            <person name="Scheremetjew M."/>
            <person name="Finn R."/>
            <person name="Kale V."/>
            <person name="Holt S."/>
            <person name="Cochrane G."/>
            <person name="Meng A."/>
            <person name="Brown T."/>
            <person name="Cohen L."/>
        </authorList>
    </citation>
    <scope>NUCLEOTIDE SEQUENCE</scope>
    <source>
        <strain evidence="3">CCMP645</strain>
    </source>
</reference>
<feature type="region of interest" description="Disordered" evidence="1">
    <location>
        <begin position="218"/>
        <end position="237"/>
    </location>
</feature>
<keyword evidence="2" id="KW-0732">Signal</keyword>
<name>A0A7S4BX54_CHRCT</name>
<sequence length="419" mass="43202">MRASSIFSFLLLSTPLQPSWGESAAAGESTLGALLPGSFFLNELGYDTSGDDDYIEVAGHAGDSLDGWRVMLYTKGGVPYEEIVLEGTLPDEGSGFGAKSFSKGGKRAEAGDGLALINPEGKVTEFLSYESELTALEGAAAGYTSTGIHLNAGGRETAGTSAGSGGKRAGWSLQLVGTGHVSDHFRWEARPASMGKVNAGQQLKSQVFINEVHFAATATGGDGGDGGDNGDHSDNNEGVEHDFVEVAAPSGTSLSGWRLMLYSSVGVPFSEVLLDGTVPDEGFGYGTLHFEDIGLRESTSGGVALITPTGKVAQFLSCDAQPLSATEGLAAGKVATRICTSDTEAQRAGFSMQLVGTCAEETAPRWEAKPASRGVVNPGQQLDCTESEDDAAGGAAPAADDNDDGGDRHDSARGLKDEM</sequence>
<organism evidence="3">
    <name type="scientific">Chrysotila carterae</name>
    <name type="common">Marine alga</name>
    <name type="synonym">Syracosphaera carterae</name>
    <dbReference type="NCBI Taxonomy" id="13221"/>
    <lineage>
        <taxon>Eukaryota</taxon>
        <taxon>Haptista</taxon>
        <taxon>Haptophyta</taxon>
        <taxon>Prymnesiophyceae</taxon>
        <taxon>Isochrysidales</taxon>
        <taxon>Isochrysidaceae</taxon>
        <taxon>Chrysotila</taxon>
    </lineage>
</organism>
<accession>A0A7S4BX54</accession>
<evidence type="ECO:0008006" key="4">
    <source>
        <dbReference type="Google" id="ProtNLM"/>
    </source>
</evidence>
<evidence type="ECO:0000256" key="2">
    <source>
        <dbReference type="SAM" id="SignalP"/>
    </source>
</evidence>
<dbReference type="EMBL" id="HBIZ01050951">
    <property type="protein sequence ID" value="CAE0779952.1"/>
    <property type="molecule type" value="Transcribed_RNA"/>
</dbReference>
<evidence type="ECO:0000256" key="1">
    <source>
        <dbReference type="SAM" id="MobiDB-lite"/>
    </source>
</evidence>
<protein>
    <recommendedName>
        <fullName evidence="4">LTD domain-containing protein</fullName>
    </recommendedName>
</protein>
<gene>
    <name evidence="3" type="ORF">PCAR00345_LOCUS32591</name>
</gene>
<feature type="signal peptide" evidence="2">
    <location>
        <begin position="1"/>
        <end position="21"/>
    </location>
</feature>
<evidence type="ECO:0000313" key="3">
    <source>
        <dbReference type="EMBL" id="CAE0779952.1"/>
    </source>
</evidence>
<feature type="region of interest" description="Disordered" evidence="1">
    <location>
        <begin position="365"/>
        <end position="419"/>
    </location>
</feature>
<feature type="chain" id="PRO_5031052046" description="LTD domain-containing protein" evidence="2">
    <location>
        <begin position="22"/>
        <end position="419"/>
    </location>
</feature>
<proteinExistence type="predicted"/>
<feature type="compositionally biased region" description="Basic and acidic residues" evidence="1">
    <location>
        <begin position="405"/>
        <end position="419"/>
    </location>
</feature>